<organism evidence="1 2">
    <name type="scientific">Rhizobium grahamii CCGE 502</name>
    <dbReference type="NCBI Taxonomy" id="990285"/>
    <lineage>
        <taxon>Bacteria</taxon>
        <taxon>Pseudomonadati</taxon>
        <taxon>Pseudomonadota</taxon>
        <taxon>Alphaproteobacteria</taxon>
        <taxon>Hyphomicrobiales</taxon>
        <taxon>Rhizobiaceae</taxon>
        <taxon>Rhizobium/Agrobacterium group</taxon>
        <taxon>Rhizobium</taxon>
    </lineage>
</organism>
<geneLocation type="plasmid" evidence="1">
    <name>pRg502b</name>
</geneLocation>
<keyword evidence="1" id="KW-0614">Plasmid</keyword>
<protein>
    <submittedName>
        <fullName evidence="1">Uncharacterized protein</fullName>
    </submittedName>
</protein>
<sequence>MPNEAGPVPTVGGMAGRILVDDHDDKTGLDPVSFPSFSVADLTTSTTDALGVALAPGDADLSSRSNMRALIPSRART</sequence>
<name>S3HLJ5_9HYPH</name>
<evidence type="ECO:0000313" key="1">
    <source>
        <dbReference type="EMBL" id="EPE94256.1"/>
    </source>
</evidence>
<keyword evidence="2" id="KW-1185">Reference proteome</keyword>
<gene>
    <name evidence="1" type="ORF">RGCCGE502_31222</name>
</gene>
<reference evidence="1 2" key="1">
    <citation type="journal article" date="2012" name="J. Bacteriol.">
        <title>Genome sequence of Rhizobium grahamii CCGE502, a broad-host-range symbiont with low nodulation competitiveness in Phaseolus vulgaris.</title>
        <authorList>
            <person name="Althabegoiti M.J."/>
            <person name="Lozano L."/>
            <person name="Torres-Tejerizo G."/>
            <person name="Ormeno-Orrillo E."/>
            <person name="Rogel M.A."/>
            <person name="Gonzalez V."/>
            <person name="Martinez-Romero E."/>
        </authorList>
    </citation>
    <scope>NUCLEOTIDE SEQUENCE [LARGE SCALE GENOMIC DNA]</scope>
    <source>
        <strain evidence="1 2">CCGE 502</strain>
        <plasmid evidence="1">pRg502b</plasmid>
    </source>
</reference>
<proteinExistence type="predicted"/>
<dbReference type="HOGENOM" id="CLU_2635584_0_0_5"/>
<dbReference type="Proteomes" id="UP000014411">
    <property type="component" value="Unassembled WGS sequence"/>
</dbReference>
<dbReference type="EMBL" id="AEYE02000036">
    <property type="protein sequence ID" value="EPE94256.1"/>
    <property type="molecule type" value="Genomic_DNA"/>
</dbReference>
<dbReference type="AlphaFoldDB" id="S3HLJ5"/>
<comment type="caution">
    <text evidence="1">The sequence shown here is derived from an EMBL/GenBank/DDBJ whole genome shotgun (WGS) entry which is preliminary data.</text>
</comment>
<evidence type="ECO:0000313" key="2">
    <source>
        <dbReference type="Proteomes" id="UP000014411"/>
    </source>
</evidence>
<accession>S3HLJ5</accession>